<evidence type="ECO:0000256" key="4">
    <source>
        <dbReference type="ARBA" id="ARBA00022840"/>
    </source>
</evidence>
<keyword evidence="3" id="KW-0210">Decarboxylase</keyword>
<evidence type="ECO:0000313" key="9">
    <source>
        <dbReference type="EMBL" id="SDL97733.1"/>
    </source>
</evidence>
<keyword evidence="6 7" id="KW-0436">Ligase</keyword>
<name>A0A1G9PGP7_9BACT</name>
<keyword evidence="1 6" id="KW-0547">Nucleotide-binding</keyword>
<dbReference type="GO" id="GO:0005524">
    <property type="term" value="F:ATP binding"/>
    <property type="evidence" value="ECO:0007669"/>
    <property type="project" value="UniProtKB-UniRule"/>
</dbReference>
<dbReference type="HAMAP" id="MF_01928">
    <property type="entry name" value="PurK"/>
    <property type="match status" value="1"/>
</dbReference>
<dbReference type="NCBIfam" id="TIGR01161">
    <property type="entry name" value="purK"/>
    <property type="match status" value="1"/>
</dbReference>
<evidence type="ECO:0000256" key="2">
    <source>
        <dbReference type="ARBA" id="ARBA00022755"/>
    </source>
</evidence>
<dbReference type="SUPFAM" id="SSF52440">
    <property type="entry name" value="PreATP-grasp domain"/>
    <property type="match status" value="1"/>
</dbReference>
<evidence type="ECO:0000256" key="1">
    <source>
        <dbReference type="ARBA" id="ARBA00022741"/>
    </source>
</evidence>
<comment type="caution">
    <text evidence="6">Lacks conserved residue(s) required for the propagation of feature annotation.</text>
</comment>
<dbReference type="SUPFAM" id="SSF51246">
    <property type="entry name" value="Rudiment single hybrid motif"/>
    <property type="match status" value="1"/>
</dbReference>
<feature type="binding site" evidence="6">
    <location>
        <position position="120"/>
    </location>
    <ligand>
        <name>ATP</name>
        <dbReference type="ChEBI" id="CHEBI:30616"/>
    </ligand>
</feature>
<dbReference type="GO" id="GO:0034028">
    <property type="term" value="F:5-(carboxyamino)imidazole ribonucleotide synthase activity"/>
    <property type="evidence" value="ECO:0007669"/>
    <property type="project" value="UniProtKB-UniRule"/>
</dbReference>
<keyword evidence="5" id="KW-0456">Lyase</keyword>
<comment type="subunit">
    <text evidence="6 7">Homodimer.</text>
</comment>
<dbReference type="RefSeq" id="WP_200889311.1">
    <property type="nucleotide sequence ID" value="NZ_FNGU01000003.1"/>
</dbReference>
<dbReference type="Pfam" id="PF02222">
    <property type="entry name" value="ATP-grasp"/>
    <property type="match status" value="1"/>
</dbReference>
<dbReference type="UniPathway" id="UPA00074">
    <property type="reaction ID" value="UER00942"/>
</dbReference>
<dbReference type="Gene3D" id="3.30.1490.20">
    <property type="entry name" value="ATP-grasp fold, A domain"/>
    <property type="match status" value="1"/>
</dbReference>
<dbReference type="Gene3D" id="3.30.470.20">
    <property type="entry name" value="ATP-grasp fold, B domain"/>
    <property type="match status" value="1"/>
</dbReference>
<feature type="binding site" evidence="6">
    <location>
        <begin position="189"/>
        <end position="192"/>
    </location>
    <ligand>
        <name>ATP</name>
        <dbReference type="ChEBI" id="CHEBI:30616"/>
    </ligand>
</feature>
<dbReference type="PROSITE" id="PS50975">
    <property type="entry name" value="ATP_GRASP"/>
    <property type="match status" value="1"/>
</dbReference>
<comment type="function">
    <text evidence="6">Catalyzes the ATP-dependent conversion of 5-aminoimidazole ribonucleotide (AIR) and HCO(3)(-) to N5-carboxyaminoimidazole ribonucleotide (N5-CAIR).</text>
</comment>
<feature type="domain" description="ATP-grasp" evidence="8">
    <location>
        <begin position="124"/>
        <end position="307"/>
    </location>
</feature>
<dbReference type="FunFam" id="3.30.470.20:FF:000037">
    <property type="entry name" value="Phosphoribosylaminoimidazole carboxylase, chloroplastic"/>
    <property type="match status" value="1"/>
</dbReference>
<evidence type="ECO:0000259" key="8">
    <source>
        <dbReference type="PROSITE" id="PS50975"/>
    </source>
</evidence>
<proteinExistence type="inferred from homology"/>
<dbReference type="InterPro" id="IPR040686">
    <property type="entry name" value="PurK_C"/>
</dbReference>
<dbReference type="InterPro" id="IPR005875">
    <property type="entry name" value="PurK"/>
</dbReference>
<organism evidence="9 10">
    <name type="scientific">Geoalkalibacter ferrihydriticus</name>
    <dbReference type="NCBI Taxonomy" id="392333"/>
    <lineage>
        <taxon>Bacteria</taxon>
        <taxon>Pseudomonadati</taxon>
        <taxon>Thermodesulfobacteriota</taxon>
        <taxon>Desulfuromonadia</taxon>
        <taxon>Desulfuromonadales</taxon>
        <taxon>Geoalkalibacteraceae</taxon>
        <taxon>Geoalkalibacter</taxon>
    </lineage>
</organism>
<evidence type="ECO:0000256" key="7">
    <source>
        <dbReference type="RuleBase" id="RU361200"/>
    </source>
</evidence>
<dbReference type="InterPro" id="IPR011054">
    <property type="entry name" value="Rudment_hybrid_motif"/>
</dbReference>
<reference evidence="9 10" key="1">
    <citation type="submission" date="2016-10" db="EMBL/GenBank/DDBJ databases">
        <authorList>
            <person name="de Groot N.N."/>
        </authorList>
    </citation>
    <scope>NUCLEOTIDE SEQUENCE [LARGE SCALE GENOMIC DNA]</scope>
    <source>
        <strain evidence="9 10">DSM 17813</strain>
    </source>
</reference>
<dbReference type="InterPro" id="IPR016185">
    <property type="entry name" value="PreATP-grasp_dom_sf"/>
</dbReference>
<comment type="function">
    <text evidence="7">Catalyzes the ATP-dependent conversion of 5-aminoimidazole ribonucleotide (AIR) and HCO(3)- to N5-carboxyaminoimidazole ribonucleotide (N5-CAIR).</text>
</comment>
<dbReference type="InterPro" id="IPR013815">
    <property type="entry name" value="ATP_grasp_subdomain_1"/>
</dbReference>
<evidence type="ECO:0000256" key="5">
    <source>
        <dbReference type="ARBA" id="ARBA00023239"/>
    </source>
</evidence>
<dbReference type="AlphaFoldDB" id="A0A1G9PGP7"/>
<comment type="pathway">
    <text evidence="6 7">Purine metabolism; IMP biosynthesis via de novo pathway; 5-amino-1-(5-phospho-D-ribosyl)imidazole-4-carboxylate from 5-amino-1-(5-phospho-D-ribosyl)imidazole (N5-CAIR route): step 1/2.</text>
</comment>
<dbReference type="GO" id="GO:0046872">
    <property type="term" value="F:metal ion binding"/>
    <property type="evidence" value="ECO:0007669"/>
    <property type="project" value="InterPro"/>
</dbReference>
<dbReference type="EC" id="6.3.4.18" evidence="6 7"/>
<dbReference type="InterPro" id="IPR003135">
    <property type="entry name" value="ATP-grasp_carboxylate-amine"/>
</dbReference>
<evidence type="ECO:0000256" key="6">
    <source>
        <dbReference type="HAMAP-Rule" id="MF_01928"/>
    </source>
</evidence>
<dbReference type="NCBIfam" id="NF004679">
    <property type="entry name" value="PRK06019.1-5"/>
    <property type="match status" value="1"/>
</dbReference>
<dbReference type="EMBL" id="FNGU01000003">
    <property type="protein sequence ID" value="SDL97733.1"/>
    <property type="molecule type" value="Genomic_DNA"/>
</dbReference>
<gene>
    <name evidence="6 7" type="primary">purK</name>
    <name evidence="9" type="ORF">SAMN05660860_01586</name>
</gene>
<evidence type="ECO:0000256" key="3">
    <source>
        <dbReference type="ARBA" id="ARBA00022793"/>
    </source>
</evidence>
<comment type="similarity">
    <text evidence="6 7">Belongs to the PurK/PurT family.</text>
</comment>
<sequence length="397" mass="43009">MADMNWEKTPRTASRHPYPLMRVGIIGGGQLAKMLALEASKLGFSIDVLDPAPDAPAGRLAERQVTGGYFDAAKLQELVAGCQVTTYDIEHIDAGEMRRLELAGHTIHPSPGILEIIQDKLHQKLVLEQAGLPVPRFERMDKPDPTLMEEFGFPLVQKARRGGYDGKGVFVLRDAAEAAQAYTGESMLESMVDIDKELAVMVACGAGGEVRCYPVVEMLFDNRSNLLDLLLAPARISAEQTARAQELAMQAAQAFEGLRGVFGVEMFLTRSGEILINEVAPRPHNSGHYTIEACVTSQYEQHLRAISGLPLGSTELLVPAVMVNLLGAPGANGRPCIVGLEDAMAIEGATIHIYGKEQVRPMRKMGHAVIVDQDIDQALAKADKLKSVLHIIGSEEA</sequence>
<dbReference type="InterPro" id="IPR054350">
    <property type="entry name" value="PurT/PurK_preATP-grasp"/>
</dbReference>
<feature type="binding site" evidence="6">
    <location>
        <position position="197"/>
    </location>
    <ligand>
        <name>ATP</name>
        <dbReference type="ChEBI" id="CHEBI:30616"/>
    </ligand>
</feature>
<accession>A0A1G9PGP7</accession>
<dbReference type="GO" id="GO:0005829">
    <property type="term" value="C:cytosol"/>
    <property type="evidence" value="ECO:0007669"/>
    <property type="project" value="TreeGrafter"/>
</dbReference>
<dbReference type="Gene3D" id="3.40.50.20">
    <property type="match status" value="1"/>
</dbReference>
<protein>
    <recommendedName>
        <fullName evidence="6 7">N5-carboxyaminoimidazole ribonucleotide synthase</fullName>
        <shortName evidence="6 7">N5-CAIR synthase</shortName>
        <ecNumber evidence="6 7">6.3.4.18</ecNumber>
    </recommendedName>
    <alternativeName>
        <fullName evidence="6 7">5-(carboxyamino)imidazole ribonucleotide synthetase</fullName>
    </alternativeName>
</protein>
<dbReference type="PANTHER" id="PTHR11609:SF5">
    <property type="entry name" value="PHOSPHORIBOSYLAMINOIMIDAZOLE CARBOXYLASE"/>
    <property type="match status" value="1"/>
</dbReference>
<keyword evidence="2 6" id="KW-0658">Purine biosynthesis</keyword>
<dbReference type="PANTHER" id="PTHR11609">
    <property type="entry name" value="PURINE BIOSYNTHESIS PROTEIN 6/7, PUR6/7"/>
    <property type="match status" value="1"/>
</dbReference>
<keyword evidence="4 6" id="KW-0067">ATP-binding</keyword>
<comment type="catalytic activity">
    <reaction evidence="6 7">
        <text>5-amino-1-(5-phospho-beta-D-ribosyl)imidazole + hydrogencarbonate + ATP = 5-carboxyamino-1-(5-phospho-D-ribosyl)imidazole + ADP + phosphate + 2 H(+)</text>
        <dbReference type="Rhea" id="RHEA:19317"/>
        <dbReference type="ChEBI" id="CHEBI:15378"/>
        <dbReference type="ChEBI" id="CHEBI:17544"/>
        <dbReference type="ChEBI" id="CHEBI:30616"/>
        <dbReference type="ChEBI" id="CHEBI:43474"/>
        <dbReference type="ChEBI" id="CHEBI:58730"/>
        <dbReference type="ChEBI" id="CHEBI:137981"/>
        <dbReference type="ChEBI" id="CHEBI:456216"/>
        <dbReference type="EC" id="6.3.4.18"/>
    </reaction>
</comment>
<dbReference type="GO" id="GO:0006189">
    <property type="term" value="P:'de novo' IMP biosynthetic process"/>
    <property type="evidence" value="ECO:0007669"/>
    <property type="project" value="UniProtKB-UniRule"/>
</dbReference>
<dbReference type="GO" id="GO:0004638">
    <property type="term" value="F:phosphoribosylaminoimidazole carboxylase activity"/>
    <property type="evidence" value="ECO:0007669"/>
    <property type="project" value="InterPro"/>
</dbReference>
<dbReference type="STRING" id="392333.SAMN05660860_01586"/>
<feature type="binding site" evidence="6">
    <location>
        <begin position="277"/>
        <end position="278"/>
    </location>
    <ligand>
        <name>ATP</name>
        <dbReference type="ChEBI" id="CHEBI:30616"/>
    </ligand>
</feature>
<dbReference type="Pfam" id="PF22660">
    <property type="entry name" value="RS_preATP-grasp-like"/>
    <property type="match status" value="1"/>
</dbReference>
<dbReference type="SUPFAM" id="SSF56059">
    <property type="entry name" value="Glutathione synthetase ATP-binding domain-like"/>
    <property type="match status" value="1"/>
</dbReference>
<dbReference type="Proteomes" id="UP000182146">
    <property type="component" value="Unassembled WGS sequence"/>
</dbReference>
<dbReference type="InterPro" id="IPR011761">
    <property type="entry name" value="ATP-grasp"/>
</dbReference>
<feature type="binding site" evidence="6">
    <location>
        <position position="158"/>
    </location>
    <ligand>
        <name>ATP</name>
        <dbReference type="ChEBI" id="CHEBI:30616"/>
    </ligand>
</feature>
<evidence type="ECO:0000313" key="10">
    <source>
        <dbReference type="Proteomes" id="UP000182146"/>
    </source>
</evidence>
<dbReference type="Pfam" id="PF17769">
    <property type="entry name" value="PurK_C"/>
    <property type="match status" value="1"/>
</dbReference>